<reference evidence="2" key="3">
    <citation type="submission" date="2015-06" db="UniProtKB">
        <authorList>
            <consortium name="EnsemblPlants"/>
        </authorList>
    </citation>
    <scope>IDENTIFICATION</scope>
    <source>
        <strain evidence="2">cv. Jemalong A17</strain>
    </source>
</reference>
<evidence type="ECO:0000313" key="3">
    <source>
        <dbReference type="Proteomes" id="UP000002051"/>
    </source>
</evidence>
<proteinExistence type="predicted"/>
<dbReference type="HOGENOM" id="CLU_363072_0_0_1"/>
<protein>
    <submittedName>
        <fullName evidence="1">Phage protein Gp20</fullName>
    </submittedName>
</protein>
<evidence type="ECO:0000313" key="1">
    <source>
        <dbReference type="EMBL" id="KEH15546.1"/>
    </source>
</evidence>
<gene>
    <name evidence="1" type="ORF">MTR_0840s0020</name>
</gene>
<reference evidence="1 3" key="1">
    <citation type="journal article" date="2011" name="Nature">
        <title>The Medicago genome provides insight into the evolution of rhizobial symbioses.</title>
        <authorList>
            <person name="Young N.D."/>
            <person name="Debelle F."/>
            <person name="Oldroyd G.E."/>
            <person name="Geurts R."/>
            <person name="Cannon S.B."/>
            <person name="Udvardi M.K."/>
            <person name="Benedito V.A."/>
            <person name="Mayer K.F."/>
            <person name="Gouzy J."/>
            <person name="Schoof H."/>
            <person name="Van de Peer Y."/>
            <person name="Proost S."/>
            <person name="Cook D.R."/>
            <person name="Meyers B.C."/>
            <person name="Spannagl M."/>
            <person name="Cheung F."/>
            <person name="De Mita S."/>
            <person name="Krishnakumar V."/>
            <person name="Gundlach H."/>
            <person name="Zhou S."/>
            <person name="Mudge J."/>
            <person name="Bharti A.K."/>
            <person name="Murray J.D."/>
            <person name="Naoumkina M.A."/>
            <person name="Rosen B."/>
            <person name="Silverstein K.A."/>
            <person name="Tang H."/>
            <person name="Rombauts S."/>
            <person name="Zhao P.X."/>
            <person name="Zhou P."/>
            <person name="Barbe V."/>
            <person name="Bardou P."/>
            <person name="Bechner M."/>
            <person name="Bellec A."/>
            <person name="Berger A."/>
            <person name="Berges H."/>
            <person name="Bidwell S."/>
            <person name="Bisseling T."/>
            <person name="Choisne N."/>
            <person name="Couloux A."/>
            <person name="Denny R."/>
            <person name="Deshpande S."/>
            <person name="Dai X."/>
            <person name="Doyle J.J."/>
            <person name="Dudez A.M."/>
            <person name="Farmer A.D."/>
            <person name="Fouteau S."/>
            <person name="Franken C."/>
            <person name="Gibelin C."/>
            <person name="Gish J."/>
            <person name="Goldstein S."/>
            <person name="Gonzalez A.J."/>
            <person name="Green P.J."/>
            <person name="Hallab A."/>
            <person name="Hartog M."/>
            <person name="Hua A."/>
            <person name="Humphray S.J."/>
            <person name="Jeong D.H."/>
            <person name="Jing Y."/>
            <person name="Jocker A."/>
            <person name="Kenton S.M."/>
            <person name="Kim D.J."/>
            <person name="Klee K."/>
            <person name="Lai H."/>
            <person name="Lang C."/>
            <person name="Lin S."/>
            <person name="Macmil S.L."/>
            <person name="Magdelenat G."/>
            <person name="Matthews L."/>
            <person name="McCorrison J."/>
            <person name="Monaghan E.L."/>
            <person name="Mun J.H."/>
            <person name="Najar F.Z."/>
            <person name="Nicholson C."/>
            <person name="Noirot C."/>
            <person name="O'Bleness M."/>
            <person name="Paule C.R."/>
            <person name="Poulain J."/>
            <person name="Prion F."/>
            <person name="Qin B."/>
            <person name="Qu C."/>
            <person name="Retzel E.F."/>
            <person name="Riddle C."/>
            <person name="Sallet E."/>
            <person name="Samain S."/>
            <person name="Samson N."/>
            <person name="Sanders I."/>
            <person name="Saurat O."/>
            <person name="Scarpelli C."/>
            <person name="Schiex T."/>
            <person name="Segurens B."/>
            <person name="Severin A.J."/>
            <person name="Sherrier D.J."/>
            <person name="Shi R."/>
            <person name="Sims S."/>
            <person name="Singer S.R."/>
            <person name="Sinharoy S."/>
            <person name="Sterck L."/>
            <person name="Viollet A."/>
            <person name="Wang B.B."/>
            <person name="Wang K."/>
            <person name="Wang M."/>
            <person name="Wang X."/>
            <person name="Warfsmann J."/>
            <person name="Weissenbach J."/>
            <person name="White D.D."/>
            <person name="White J.D."/>
            <person name="Wiley G.B."/>
            <person name="Wincker P."/>
            <person name="Xing Y."/>
            <person name="Yang L."/>
            <person name="Yao Z."/>
            <person name="Ying F."/>
            <person name="Zhai J."/>
            <person name="Zhou L."/>
            <person name="Zuber A."/>
            <person name="Denarie J."/>
            <person name="Dixon R.A."/>
            <person name="May G.D."/>
            <person name="Schwartz D.C."/>
            <person name="Rogers J."/>
            <person name="Quetier F."/>
            <person name="Town C.D."/>
            <person name="Roe B.A."/>
        </authorList>
    </citation>
    <scope>NUCLEOTIDE SEQUENCE [LARGE SCALE GENOMIC DNA]</scope>
    <source>
        <strain evidence="1">A17</strain>
        <strain evidence="2 3">cv. Jemalong A17</strain>
    </source>
</reference>
<reference evidence="1 3" key="2">
    <citation type="journal article" date="2014" name="BMC Genomics">
        <title>An improved genome release (version Mt4.0) for the model legume Medicago truncatula.</title>
        <authorList>
            <person name="Tang H."/>
            <person name="Krishnakumar V."/>
            <person name="Bidwell S."/>
            <person name="Rosen B."/>
            <person name="Chan A."/>
            <person name="Zhou S."/>
            <person name="Gentzbittel L."/>
            <person name="Childs K.L."/>
            <person name="Yandell M."/>
            <person name="Gundlach H."/>
            <person name="Mayer K.F."/>
            <person name="Schwartz D.C."/>
            <person name="Town C.D."/>
        </authorList>
    </citation>
    <scope>GENOME REANNOTATION</scope>
    <source>
        <strain evidence="1">A17</strain>
        <strain evidence="2 3">cv. Jemalong A17</strain>
    </source>
</reference>
<dbReference type="EnsemblPlants" id="KEH15546">
    <property type="protein sequence ID" value="KEH15546"/>
    <property type="gene ID" value="MTR_0840s0020"/>
</dbReference>
<dbReference type="Pfam" id="PF05354">
    <property type="entry name" value="Phage_attach"/>
    <property type="match status" value="1"/>
</dbReference>
<dbReference type="AlphaFoldDB" id="A0A072TE80"/>
<keyword evidence="3" id="KW-1185">Reference proteome</keyword>
<dbReference type="InterPro" id="IPR008018">
    <property type="entry name" value="Phage_tail_attach_FII"/>
</dbReference>
<name>A0A072TE80_MEDTR</name>
<dbReference type="Pfam" id="PF02924">
    <property type="entry name" value="HDPD"/>
    <property type="match status" value="1"/>
</dbReference>
<accession>A0A072TE80</accession>
<dbReference type="Pfam" id="PF03864">
    <property type="entry name" value="Phage_cap_E"/>
    <property type="match status" value="1"/>
</dbReference>
<dbReference type="EMBL" id="KL403564">
    <property type="protein sequence ID" value="KEH15546.1"/>
    <property type="molecule type" value="Genomic_DNA"/>
</dbReference>
<evidence type="ECO:0000313" key="2">
    <source>
        <dbReference type="EnsemblPlants" id="KEH15546"/>
    </source>
</evidence>
<organism evidence="1 3">
    <name type="scientific">Medicago truncatula</name>
    <name type="common">Barrel medic</name>
    <name type="synonym">Medicago tribuloides</name>
    <dbReference type="NCBI Taxonomy" id="3880"/>
    <lineage>
        <taxon>Eukaryota</taxon>
        <taxon>Viridiplantae</taxon>
        <taxon>Streptophyta</taxon>
        <taxon>Embryophyta</taxon>
        <taxon>Tracheophyta</taxon>
        <taxon>Spermatophyta</taxon>
        <taxon>Magnoliopsida</taxon>
        <taxon>eudicotyledons</taxon>
        <taxon>Gunneridae</taxon>
        <taxon>Pentapetalae</taxon>
        <taxon>rosids</taxon>
        <taxon>fabids</taxon>
        <taxon>Fabales</taxon>
        <taxon>Fabaceae</taxon>
        <taxon>Papilionoideae</taxon>
        <taxon>50 kb inversion clade</taxon>
        <taxon>NPAAA clade</taxon>
        <taxon>Hologalegina</taxon>
        <taxon>IRL clade</taxon>
        <taxon>Trifolieae</taxon>
        <taxon>Medicago</taxon>
    </lineage>
</organism>
<dbReference type="InterPro" id="IPR004195">
    <property type="entry name" value="Head_decoration_D"/>
</dbReference>
<dbReference type="Proteomes" id="UP000002051">
    <property type="component" value="Unassembled WGS sequence"/>
</dbReference>
<sequence length="770" mass="82624">MAQTPLIENRHDGGFLVSEARGHRSRDAMTFSGAVKHLPGEVFAKKAAGAATAAAKAGNTGNGVFTLDATTPVLPNAQAGIYVVRCTVAATNSGTFRVFDPTGDVIGDIVVGQTFSDQIKFAIADGTTDFAVGDEFDVTVSAVSSTVVPLNPTATDGTQIAAGITFGTYDATAADVSGLGVVRDAEEPIMASLDVFHQDAFSTIQLTAAVDKYPYQPQGLGELDIFEDDPIRNTTLAVEQRQGQLVIIPTSPRGSEGAQRVTEQRQARYFKVPRLMHSDTIYANEIQDIRAFGTESELMQVQAEVARRVSGPTGLLRNIEYTWEYHRVAAVQGLLLDKDGSVIFNFFDEFGITPATEVGFNLPAGTANSIRPICNNIRRAMMRKAQGAWLPTTKVYAMCGDQFYDEFVNHPDVIRTFLNWSAAADLRDDSQGAAFDTFKFAGIYWMNYRGSDDNTTIKIPDDKVKFFPVGAPGVFRRRGLLLSAAYLHAAGNASERASRSLIVIDFDGTLNAAISATLGDEKAVAFLPKGGGSFSGLLGVFTLITDHIFDESGDAQANITVATLGMQASQFARLGARLPAQSDTMQVGGVAYVVKDGLQASGATDAGTNVFSPRTWATWDNTYPVLLVQTPSESGQGWGANGAPAFTVITTLRITARTQSAAKTDDAAAADVEDQLEVLREQIKKALINYPPIMSLIQRYPSFRSTIDVSREGQSPIGEMVFDLELEFVQAACQFYPSASTPLESVEVTVAMPDGTVEPTFSIPFPPSIS</sequence>
<dbReference type="InterPro" id="IPR005564">
    <property type="entry name" value="Major_capsid_GpE"/>
</dbReference>